<dbReference type="InterPro" id="IPR036388">
    <property type="entry name" value="WH-like_DNA-bd_sf"/>
</dbReference>
<feature type="domain" description="Cullin family profile" evidence="8">
    <location>
        <begin position="446"/>
        <end position="677"/>
    </location>
</feature>
<dbReference type="InterPro" id="IPR014786">
    <property type="entry name" value="ANAPC2_C"/>
</dbReference>
<dbReference type="Gene3D" id="1.20.1310.10">
    <property type="entry name" value="Cullin Repeats"/>
    <property type="match status" value="1"/>
</dbReference>
<keyword evidence="3" id="KW-0498">Mitosis</keyword>
<evidence type="ECO:0000313" key="10">
    <source>
        <dbReference type="Proteomes" id="UP000536275"/>
    </source>
</evidence>
<name>A0A8H6F4N3_CANAX</name>
<dbReference type="Pfam" id="PF08672">
    <property type="entry name" value="ANAPC2"/>
    <property type="match status" value="1"/>
</dbReference>
<evidence type="ECO:0000256" key="2">
    <source>
        <dbReference type="ARBA" id="ARBA00022618"/>
    </source>
</evidence>
<dbReference type="SUPFAM" id="SSF46785">
    <property type="entry name" value="Winged helix' DNA-binding domain"/>
    <property type="match status" value="1"/>
</dbReference>
<keyword evidence="5" id="KW-0131">Cell cycle</keyword>
<dbReference type="InterPro" id="IPR036390">
    <property type="entry name" value="WH_DNA-bd_sf"/>
</dbReference>
<dbReference type="Proteomes" id="UP000536275">
    <property type="component" value="Unassembled WGS sequence"/>
</dbReference>
<evidence type="ECO:0000256" key="1">
    <source>
        <dbReference type="ARBA" id="ARBA00016068"/>
    </source>
</evidence>
<dbReference type="AlphaFoldDB" id="A0A8H6F4N3"/>
<keyword evidence="2" id="KW-0132">Cell division</keyword>
<feature type="compositionally biased region" description="Basic and acidic residues" evidence="7">
    <location>
        <begin position="708"/>
        <end position="717"/>
    </location>
</feature>
<gene>
    <name evidence="9" type="ORF">FOB64_001553</name>
</gene>
<evidence type="ECO:0000256" key="4">
    <source>
        <dbReference type="ARBA" id="ARBA00022786"/>
    </source>
</evidence>
<dbReference type="SUPFAM" id="SSF75632">
    <property type="entry name" value="Cullin homology domain"/>
    <property type="match status" value="1"/>
</dbReference>
<dbReference type="EMBL" id="JABWAD010000021">
    <property type="protein sequence ID" value="KAF6071143.1"/>
    <property type="molecule type" value="Genomic_DNA"/>
</dbReference>
<keyword evidence="4" id="KW-0833">Ubl conjugation pathway</keyword>
<dbReference type="FunFam" id="1.20.1310.10:FF:000113">
    <property type="match status" value="1"/>
</dbReference>
<evidence type="ECO:0000259" key="8">
    <source>
        <dbReference type="PROSITE" id="PS50069"/>
    </source>
</evidence>
<dbReference type="InterPro" id="IPR059120">
    <property type="entry name" value="Cullin-like_AB"/>
</dbReference>
<dbReference type="GO" id="GO:0051301">
    <property type="term" value="P:cell division"/>
    <property type="evidence" value="ECO:0007669"/>
    <property type="project" value="UniProtKB-KW"/>
</dbReference>
<accession>A0A8H6F4N3</accession>
<dbReference type="InterPro" id="IPR036317">
    <property type="entry name" value="Cullin_homology_sf"/>
</dbReference>
<reference evidence="9 10" key="1">
    <citation type="submission" date="2020-03" db="EMBL/GenBank/DDBJ databases">
        <title>FDA dAtabase for Regulatory Grade micrObial Sequences (FDA-ARGOS): Supporting development and validation of Infectious Disease Dx tests.</title>
        <authorList>
            <person name="Campos J."/>
            <person name="Goldberg B."/>
            <person name="Tallon L."/>
            <person name="Sadzewicz L."/>
            <person name="Vavikolanu K."/>
            <person name="Mehta A."/>
            <person name="Aluvathingal J."/>
            <person name="Nadendla S."/>
            <person name="Nandy P."/>
            <person name="Geyer C."/>
            <person name="Yan Y."/>
            <person name="Sichtig H."/>
        </authorList>
    </citation>
    <scope>NUCLEOTIDE SEQUENCE [LARGE SCALE GENOMIC DNA]</scope>
    <source>
        <strain evidence="9 10">FDAARGOS_656</strain>
    </source>
</reference>
<dbReference type="InterPro" id="IPR044554">
    <property type="entry name" value="ANAPC2"/>
</dbReference>
<dbReference type="SMART" id="SM01013">
    <property type="entry name" value="APC2"/>
    <property type="match status" value="1"/>
</dbReference>
<proteinExistence type="inferred from homology"/>
<protein>
    <recommendedName>
        <fullName evidence="1">Anaphase-promoting complex subunit 2</fullName>
    </recommendedName>
</protein>
<dbReference type="SMART" id="SM00182">
    <property type="entry name" value="CULLIN"/>
    <property type="match status" value="1"/>
</dbReference>
<dbReference type="GO" id="GO:0005680">
    <property type="term" value="C:anaphase-promoting complex"/>
    <property type="evidence" value="ECO:0007669"/>
    <property type="project" value="TreeGrafter"/>
</dbReference>
<comment type="similarity">
    <text evidence="6">Belongs to the cullin family.</text>
</comment>
<dbReference type="GO" id="GO:0006511">
    <property type="term" value="P:ubiquitin-dependent protein catabolic process"/>
    <property type="evidence" value="ECO:0007669"/>
    <property type="project" value="InterPro"/>
</dbReference>
<dbReference type="Gene3D" id="3.30.230.130">
    <property type="entry name" value="Cullin, Chain C, Domain 2"/>
    <property type="match status" value="1"/>
</dbReference>
<dbReference type="Gene3D" id="1.10.10.10">
    <property type="entry name" value="Winged helix-like DNA-binding domain superfamily/Winged helix DNA-binding domain"/>
    <property type="match status" value="1"/>
</dbReference>
<sequence>MDTQAEINADLISSIIPFPNLTDLSNTTSDFDNDIQILLDWLSPYIPATSLTKYQDCGSPLLLLRVQEPSQRVKSAIRGCLKDEVNQIQFIELYINTINEKVSQFFESIVTKNLKFIEYVNIIKILLHYYNSQFEYLNLSDNVYKKFQAKLSFIITCNLLNEQSSFRAKMNQFFEESLYVRATLSNPSSSITLNLIDIISTLASIGMSDLLNEIVIKLSIDKIKHFTNTYSRNVWNKPLLSTINNFIQNEIYPNFYIVISYTTSSNLTDSMNNVYLYELVRIAHDELINLRIQEIYSMVLQYPESQVGLNELHYCLSKVKFNSKQYELTLLSCAIDHSVNIQAAQRTELVNSFIDYCHKNILHAGANTIDVITTYIKTIKSFLIVDPKGVLLDKVVRPIRQYLKTREDIIIKLVHGLLDISPNNELIELARELRHPSNKYRSKHDHSKDVLEDLLDLNWQPDPIDALPDFKKGKVSDIIESLISIFDSKDIFIDEFTRLFGDSLIKLKDYNVEEIESNLNLLKSRFGKQNFATLDVMIRDIKESEYLNDLFVRNTRNTNFNTSVLSHLYWSSILENINTDANNFKVPKEIEDKFQSFKDKFAQEKYGRTLELLPSLGLVTLQLEFKKSGPRVFKVTPDKASIISLFNEKEDELSVSYIAQTLNMSEYMVSNGLAYWVKEGVLTELTKTLYIVNDDDDEEEEEGNVFPEKAESSKHGIDSATSNLTSVKSGMEDKFSEIAIIESYIVTILQNITSINFERMKTLLNLMVPKDKLDFANVSESLLEEYLDSLVENSKIAFQNGNYSLPK</sequence>
<dbReference type="PANTHER" id="PTHR45957">
    <property type="entry name" value="ANAPHASE-PROMOTING COMPLEX SUBUNIT 2"/>
    <property type="match status" value="1"/>
</dbReference>
<dbReference type="InterPro" id="IPR057975">
    <property type="entry name" value="TPR_ANAPC2"/>
</dbReference>
<dbReference type="Pfam" id="PF26557">
    <property type="entry name" value="Cullin_AB"/>
    <property type="match status" value="1"/>
</dbReference>
<evidence type="ECO:0000256" key="6">
    <source>
        <dbReference type="PROSITE-ProRule" id="PRU00330"/>
    </source>
</evidence>
<dbReference type="FunFam" id="1.10.10.10:FF:001240">
    <property type="entry name" value="Anaphase-promoting complex subunit 2"/>
    <property type="match status" value="1"/>
</dbReference>
<dbReference type="GO" id="GO:0031625">
    <property type="term" value="F:ubiquitin protein ligase binding"/>
    <property type="evidence" value="ECO:0007669"/>
    <property type="project" value="InterPro"/>
</dbReference>
<evidence type="ECO:0000256" key="7">
    <source>
        <dbReference type="SAM" id="MobiDB-lite"/>
    </source>
</evidence>
<dbReference type="GO" id="GO:0007091">
    <property type="term" value="P:metaphase/anaphase transition of mitotic cell cycle"/>
    <property type="evidence" value="ECO:0007669"/>
    <property type="project" value="TreeGrafter"/>
</dbReference>
<dbReference type="PROSITE" id="PS50069">
    <property type="entry name" value="CULLIN_2"/>
    <property type="match status" value="1"/>
</dbReference>
<dbReference type="Pfam" id="PF25773">
    <property type="entry name" value="TPR_ANAPC2"/>
    <property type="match status" value="1"/>
</dbReference>
<evidence type="ECO:0000256" key="5">
    <source>
        <dbReference type="ARBA" id="ARBA00023306"/>
    </source>
</evidence>
<comment type="caution">
    <text evidence="9">The sequence shown here is derived from an EMBL/GenBank/DDBJ whole genome shotgun (WGS) entry which is preliminary data.</text>
</comment>
<evidence type="ECO:0000256" key="3">
    <source>
        <dbReference type="ARBA" id="ARBA00022776"/>
    </source>
</evidence>
<feature type="region of interest" description="Disordered" evidence="7">
    <location>
        <begin position="696"/>
        <end position="722"/>
    </location>
</feature>
<evidence type="ECO:0000313" key="9">
    <source>
        <dbReference type="EMBL" id="KAF6071143.1"/>
    </source>
</evidence>
<dbReference type="GO" id="GO:0070979">
    <property type="term" value="P:protein K11-linked ubiquitination"/>
    <property type="evidence" value="ECO:0007669"/>
    <property type="project" value="TreeGrafter"/>
</dbReference>
<organism evidence="9 10">
    <name type="scientific">Candida albicans</name>
    <name type="common">Yeast</name>
    <dbReference type="NCBI Taxonomy" id="5476"/>
    <lineage>
        <taxon>Eukaryota</taxon>
        <taxon>Fungi</taxon>
        <taxon>Dikarya</taxon>
        <taxon>Ascomycota</taxon>
        <taxon>Saccharomycotina</taxon>
        <taxon>Pichiomycetes</taxon>
        <taxon>Debaryomycetaceae</taxon>
        <taxon>Candida/Lodderomyces clade</taxon>
        <taxon>Candida</taxon>
    </lineage>
</organism>
<dbReference type="PANTHER" id="PTHR45957:SF1">
    <property type="entry name" value="ANAPHASE-PROMOTING COMPLEX SUBUNIT 2"/>
    <property type="match status" value="1"/>
</dbReference>
<dbReference type="InterPro" id="IPR016158">
    <property type="entry name" value="Cullin_homology"/>
</dbReference>